<dbReference type="GO" id="GO:0004748">
    <property type="term" value="F:ribonucleoside-diphosphate reductase activity, thioredoxin disulfide as acceptor"/>
    <property type="evidence" value="ECO:0007669"/>
    <property type="project" value="UniProtKB-EC"/>
</dbReference>
<dbReference type="Gene3D" id="1.10.620.20">
    <property type="entry name" value="Ribonucleotide Reductase, subunit A"/>
    <property type="match status" value="1"/>
</dbReference>
<protein>
    <recommendedName>
        <fullName evidence="1">ribonucleoside-diphosphate reductase</fullName>
        <ecNumber evidence="1">1.17.4.1</ecNumber>
    </recommendedName>
</protein>
<dbReference type="SUPFAM" id="SSF47240">
    <property type="entry name" value="Ferritin-like"/>
    <property type="match status" value="1"/>
</dbReference>
<reference evidence="2 3" key="1">
    <citation type="submission" date="2017-12" db="EMBL/GenBank/DDBJ databases">
        <title>Genomic characterization of T5-related Aeromonas hydrophila phages AhSzq-1 and AhSzw-1 and proposal to be two new species.</title>
        <authorList>
            <person name="Chen L."/>
            <person name="Yuan S."/>
            <person name="Ma Y."/>
        </authorList>
    </citation>
    <scope>NUCLEOTIDE SEQUENCE [LARGE SCALE GENOMIC DNA]</scope>
    <source>
        <strain evidence="2">Seawater</strain>
    </source>
</reference>
<evidence type="ECO:0000313" key="2">
    <source>
        <dbReference type="EMBL" id="AVR75952.1"/>
    </source>
</evidence>
<organism evidence="2 3">
    <name type="scientific">Aeromonas phage AhSzq-1</name>
    <dbReference type="NCBI Taxonomy" id="2138298"/>
    <lineage>
        <taxon>Viruses</taxon>
        <taxon>Duplodnaviria</taxon>
        <taxon>Heunggongvirae</taxon>
        <taxon>Uroviricota</taxon>
        <taxon>Caudoviricetes</taxon>
        <taxon>Demerecviridae</taxon>
        <taxon>Shenzhenvirus</taxon>
        <taxon>Shenzhenvirus AhSzq1</taxon>
    </lineage>
</organism>
<dbReference type="InterPro" id="IPR012348">
    <property type="entry name" value="RNR-like"/>
</dbReference>
<name>A0A2R4ALN0_9CAUD</name>
<accession>A0A2R4ALN0</accession>
<dbReference type="UniPathway" id="UPA00326"/>
<evidence type="ECO:0000256" key="1">
    <source>
        <dbReference type="ARBA" id="ARBA00012274"/>
    </source>
</evidence>
<dbReference type="EMBL" id="MG676224">
    <property type="protein sequence ID" value="AVR75952.1"/>
    <property type="molecule type" value="Genomic_DNA"/>
</dbReference>
<gene>
    <name evidence="2" type="ORF">AhSzq1_59</name>
</gene>
<evidence type="ECO:0000313" key="3">
    <source>
        <dbReference type="Proteomes" id="UP000244741"/>
    </source>
</evidence>
<dbReference type="InterPro" id="IPR009078">
    <property type="entry name" value="Ferritin-like_SF"/>
</dbReference>
<proteinExistence type="predicted"/>
<dbReference type="Proteomes" id="UP000244741">
    <property type="component" value="Segment"/>
</dbReference>
<sequence>MTKLLNLEKEGKDYLFLGDQLGLQDYTTVKYKTLEDFALKQRSQFWLESEIPLHKDIAQWPTLSE</sequence>
<keyword evidence="3" id="KW-1185">Reference proteome</keyword>
<dbReference type="EC" id="1.17.4.1" evidence="1"/>